<keyword evidence="3" id="KW-0804">Transcription</keyword>
<reference evidence="5 6" key="1">
    <citation type="submission" date="2019-02" db="EMBL/GenBank/DDBJ databases">
        <title>Genome of a new Bacteroidetes strain.</title>
        <authorList>
            <person name="Pitt A."/>
        </authorList>
    </citation>
    <scope>NUCLEOTIDE SEQUENCE [LARGE SCALE GENOMIC DNA]</scope>
    <source>
        <strain evidence="5 6">103A-SOEBACH</strain>
    </source>
</reference>
<dbReference type="InterPro" id="IPR000792">
    <property type="entry name" value="Tscrpt_reg_LuxR_C"/>
</dbReference>
<sequence length="71" mass="8273">MEERIPTSHLTSREIRIINLAKDCLTNKEIADQLQIEVSTVKCHRRNLFKKLGLKGKTDFAKFLFSKMSHN</sequence>
<dbReference type="EMBL" id="SEWY01000001">
    <property type="protein sequence ID" value="TBH75308.1"/>
    <property type="molecule type" value="Genomic_DNA"/>
</dbReference>
<evidence type="ECO:0000313" key="6">
    <source>
        <dbReference type="Proteomes" id="UP000293583"/>
    </source>
</evidence>
<dbReference type="PANTHER" id="PTHR44688">
    <property type="entry name" value="DNA-BINDING TRANSCRIPTIONAL ACTIVATOR DEVR_DOSR"/>
    <property type="match status" value="1"/>
</dbReference>
<feature type="domain" description="HTH luxR-type" evidence="4">
    <location>
        <begin position="3"/>
        <end position="68"/>
    </location>
</feature>
<dbReference type="GO" id="GO:0006355">
    <property type="term" value="P:regulation of DNA-templated transcription"/>
    <property type="evidence" value="ECO:0007669"/>
    <property type="project" value="InterPro"/>
</dbReference>
<dbReference type="Pfam" id="PF00196">
    <property type="entry name" value="GerE"/>
    <property type="match status" value="1"/>
</dbReference>
<proteinExistence type="predicted"/>
<gene>
    <name evidence="5" type="ORF">EWU20_01660</name>
</gene>
<dbReference type="InterPro" id="IPR016032">
    <property type="entry name" value="Sig_transdc_resp-reg_C-effctor"/>
</dbReference>
<dbReference type="PRINTS" id="PR00038">
    <property type="entry name" value="HTHLUXR"/>
</dbReference>
<keyword evidence="6" id="KW-1185">Reference proteome</keyword>
<dbReference type="SUPFAM" id="SSF46894">
    <property type="entry name" value="C-terminal effector domain of the bipartite response regulators"/>
    <property type="match status" value="1"/>
</dbReference>
<keyword evidence="1" id="KW-0805">Transcription regulation</keyword>
<keyword evidence="2" id="KW-0238">DNA-binding</keyword>
<dbReference type="GO" id="GO:0003677">
    <property type="term" value="F:DNA binding"/>
    <property type="evidence" value="ECO:0007669"/>
    <property type="project" value="UniProtKB-KW"/>
</dbReference>
<dbReference type="PROSITE" id="PS00622">
    <property type="entry name" value="HTH_LUXR_1"/>
    <property type="match status" value="1"/>
</dbReference>
<evidence type="ECO:0000256" key="2">
    <source>
        <dbReference type="ARBA" id="ARBA00023125"/>
    </source>
</evidence>
<evidence type="ECO:0000256" key="3">
    <source>
        <dbReference type="ARBA" id="ARBA00023163"/>
    </source>
</evidence>
<accession>A0A4Q9BIY2</accession>
<evidence type="ECO:0000313" key="5">
    <source>
        <dbReference type="EMBL" id="TBH75308.1"/>
    </source>
</evidence>
<evidence type="ECO:0000259" key="4">
    <source>
        <dbReference type="PROSITE" id="PS50043"/>
    </source>
</evidence>
<dbReference type="AlphaFoldDB" id="A0A4Q9BIY2"/>
<dbReference type="PANTHER" id="PTHR44688:SF16">
    <property type="entry name" value="DNA-BINDING TRANSCRIPTIONAL ACTIVATOR DEVR_DOSR"/>
    <property type="match status" value="1"/>
</dbReference>
<dbReference type="InterPro" id="IPR036388">
    <property type="entry name" value="WH-like_DNA-bd_sf"/>
</dbReference>
<dbReference type="OrthoDB" id="9797341at2"/>
<organism evidence="5 6">
    <name type="scientific">Aquirufa antheringensis</name>
    <dbReference type="NCBI Taxonomy" id="2516559"/>
    <lineage>
        <taxon>Bacteria</taxon>
        <taxon>Pseudomonadati</taxon>
        <taxon>Bacteroidota</taxon>
        <taxon>Cytophagia</taxon>
        <taxon>Cytophagales</taxon>
        <taxon>Flectobacillaceae</taxon>
        <taxon>Aquirufa</taxon>
    </lineage>
</organism>
<name>A0A4Q9BIY2_9BACT</name>
<protein>
    <submittedName>
        <fullName evidence="5">LuxR family transcriptional regulator</fullName>
    </submittedName>
</protein>
<dbReference type="Proteomes" id="UP000293583">
    <property type="component" value="Unassembled WGS sequence"/>
</dbReference>
<dbReference type="PROSITE" id="PS50043">
    <property type="entry name" value="HTH_LUXR_2"/>
    <property type="match status" value="1"/>
</dbReference>
<dbReference type="CDD" id="cd06170">
    <property type="entry name" value="LuxR_C_like"/>
    <property type="match status" value="1"/>
</dbReference>
<evidence type="ECO:0000256" key="1">
    <source>
        <dbReference type="ARBA" id="ARBA00023015"/>
    </source>
</evidence>
<dbReference type="SMART" id="SM00421">
    <property type="entry name" value="HTH_LUXR"/>
    <property type="match status" value="1"/>
</dbReference>
<dbReference type="RefSeq" id="WP_130922483.1">
    <property type="nucleotide sequence ID" value="NZ_JAANOM010000002.1"/>
</dbReference>
<comment type="caution">
    <text evidence="5">The sequence shown here is derived from an EMBL/GenBank/DDBJ whole genome shotgun (WGS) entry which is preliminary data.</text>
</comment>
<dbReference type="Gene3D" id="1.10.10.10">
    <property type="entry name" value="Winged helix-like DNA-binding domain superfamily/Winged helix DNA-binding domain"/>
    <property type="match status" value="1"/>
</dbReference>